<dbReference type="Proteomes" id="UP000559256">
    <property type="component" value="Unassembled WGS sequence"/>
</dbReference>
<dbReference type="GO" id="GO:0004499">
    <property type="term" value="F:N,N-dimethylaniline monooxygenase activity"/>
    <property type="evidence" value="ECO:0007669"/>
    <property type="project" value="InterPro"/>
</dbReference>
<keyword evidence="3" id="KW-0274">FAD</keyword>
<dbReference type="AlphaFoldDB" id="A0A8H5GGT5"/>
<proteinExistence type="inferred from homology"/>
<keyword evidence="2" id="KW-0285">Flavoprotein</keyword>
<dbReference type="InterPro" id="IPR050346">
    <property type="entry name" value="FMO-like"/>
</dbReference>
<comment type="similarity">
    <text evidence="1">Belongs to the FMO family.</text>
</comment>
<dbReference type="Pfam" id="PF00743">
    <property type="entry name" value="FMO-like"/>
    <property type="match status" value="1"/>
</dbReference>
<evidence type="ECO:0000256" key="2">
    <source>
        <dbReference type="ARBA" id="ARBA00022630"/>
    </source>
</evidence>
<comment type="caution">
    <text evidence="7">The sequence shown here is derived from an EMBL/GenBank/DDBJ whole genome shotgun (WGS) entry which is preliminary data.</text>
</comment>
<evidence type="ECO:0000256" key="4">
    <source>
        <dbReference type="ARBA" id="ARBA00022857"/>
    </source>
</evidence>
<keyword evidence="8" id="KW-1185">Reference proteome</keyword>
<dbReference type="EMBL" id="JAACJM010000032">
    <property type="protein sequence ID" value="KAF5364677.1"/>
    <property type="molecule type" value="Genomic_DNA"/>
</dbReference>
<dbReference type="Gene3D" id="3.50.50.60">
    <property type="entry name" value="FAD/NAD(P)-binding domain"/>
    <property type="match status" value="2"/>
</dbReference>
<accession>A0A8H5GGT5</accession>
<evidence type="ECO:0000313" key="7">
    <source>
        <dbReference type="EMBL" id="KAF5364677.1"/>
    </source>
</evidence>
<dbReference type="InterPro" id="IPR000960">
    <property type="entry name" value="Flavin_mOase"/>
</dbReference>
<dbReference type="PRINTS" id="PR00370">
    <property type="entry name" value="FMOXYGENASE"/>
</dbReference>
<name>A0A8H5GGT5_9AGAR</name>
<evidence type="ECO:0000256" key="5">
    <source>
        <dbReference type="ARBA" id="ARBA00023002"/>
    </source>
</evidence>
<feature type="compositionally biased region" description="Gly residues" evidence="6">
    <location>
        <begin position="510"/>
        <end position="521"/>
    </location>
</feature>
<evidence type="ECO:0000256" key="3">
    <source>
        <dbReference type="ARBA" id="ARBA00022827"/>
    </source>
</evidence>
<evidence type="ECO:0008006" key="9">
    <source>
        <dbReference type="Google" id="ProtNLM"/>
    </source>
</evidence>
<sequence length="521" mass="57956">MYGDMIHLRRRALIVGGGPAGLATLRNLVQLSRFDCVKLVERRDNIGGVWYLDDPDLAIDEGNQRPRWPSPAYPGLVGNVLPEYLSFAGFPFPEPQTAPDEPFPSLQETQAYLQAFAKPFLDNGSIRLNVEVTRVEELPGEAGWNVVMKDWNEGLEGGEIMECWDAVVVCVGWHDSPSWPDIDGLEELRHKGLALHAKSWRGAEGFENKRALVIENQNATVDMATSLSRLCQTPIYRNVLHTNSIARLDDSRVEDILHVKHVRSRLGASYTQHQIDFGTIEEESDKIVVTLEDGTEIEEIDVVFVDTGYRPHADIVSVFVPNDATQSLVPLPSLIAPTDTHHRIPCLYRHILYTYNPTLAFIGAATASLPFVMADLSSLWLALTWNGEIPLPRTPDDRMLYERELLVEIESKHRDEMGRGVPSSSTDSTLGERETQFAADLRRDVVLARPEKGKVLLQWDEGLEKAKEGMFSAKLRALEWAKIKRSMIVYEGNGIPLSGKGVAERISGTSPGGEGGGPRSC</sequence>
<evidence type="ECO:0000313" key="8">
    <source>
        <dbReference type="Proteomes" id="UP000559256"/>
    </source>
</evidence>
<dbReference type="InterPro" id="IPR020946">
    <property type="entry name" value="Flavin_mOase-like"/>
</dbReference>
<dbReference type="InterPro" id="IPR036188">
    <property type="entry name" value="FAD/NAD-bd_sf"/>
</dbReference>
<evidence type="ECO:0000256" key="6">
    <source>
        <dbReference type="SAM" id="MobiDB-lite"/>
    </source>
</evidence>
<dbReference type="OrthoDB" id="66881at2759"/>
<protein>
    <recommendedName>
        <fullName evidence="9">FAD/NAD(P)-binding domain-containing protein</fullName>
    </recommendedName>
</protein>
<keyword evidence="5" id="KW-0560">Oxidoreductase</keyword>
<dbReference type="GO" id="GO:0050660">
    <property type="term" value="F:flavin adenine dinucleotide binding"/>
    <property type="evidence" value="ECO:0007669"/>
    <property type="project" value="InterPro"/>
</dbReference>
<keyword evidence="4" id="KW-0521">NADP</keyword>
<organism evidence="7 8">
    <name type="scientific">Tetrapyrgos nigripes</name>
    <dbReference type="NCBI Taxonomy" id="182062"/>
    <lineage>
        <taxon>Eukaryota</taxon>
        <taxon>Fungi</taxon>
        <taxon>Dikarya</taxon>
        <taxon>Basidiomycota</taxon>
        <taxon>Agaricomycotina</taxon>
        <taxon>Agaricomycetes</taxon>
        <taxon>Agaricomycetidae</taxon>
        <taxon>Agaricales</taxon>
        <taxon>Marasmiineae</taxon>
        <taxon>Marasmiaceae</taxon>
        <taxon>Tetrapyrgos</taxon>
    </lineage>
</organism>
<dbReference type="PANTHER" id="PTHR23023">
    <property type="entry name" value="DIMETHYLANILINE MONOOXYGENASE"/>
    <property type="match status" value="1"/>
</dbReference>
<evidence type="ECO:0000256" key="1">
    <source>
        <dbReference type="ARBA" id="ARBA00009183"/>
    </source>
</evidence>
<feature type="region of interest" description="Disordered" evidence="6">
    <location>
        <begin position="502"/>
        <end position="521"/>
    </location>
</feature>
<gene>
    <name evidence="7" type="ORF">D9758_005591</name>
</gene>
<dbReference type="GO" id="GO:0050661">
    <property type="term" value="F:NADP binding"/>
    <property type="evidence" value="ECO:0007669"/>
    <property type="project" value="InterPro"/>
</dbReference>
<dbReference type="SUPFAM" id="SSF51905">
    <property type="entry name" value="FAD/NAD(P)-binding domain"/>
    <property type="match status" value="2"/>
</dbReference>
<reference evidence="7 8" key="1">
    <citation type="journal article" date="2020" name="ISME J.">
        <title>Uncovering the hidden diversity of litter-decomposition mechanisms in mushroom-forming fungi.</title>
        <authorList>
            <person name="Floudas D."/>
            <person name="Bentzer J."/>
            <person name="Ahren D."/>
            <person name="Johansson T."/>
            <person name="Persson P."/>
            <person name="Tunlid A."/>
        </authorList>
    </citation>
    <scope>NUCLEOTIDE SEQUENCE [LARGE SCALE GENOMIC DNA]</scope>
    <source>
        <strain evidence="7 8">CBS 291.85</strain>
    </source>
</reference>